<reference evidence="4 5" key="1">
    <citation type="submission" date="2020-04" db="EMBL/GenBank/DDBJ databases">
        <authorList>
            <person name="Klaysubun C."/>
            <person name="Duangmal K."/>
            <person name="Lipun K."/>
        </authorList>
    </citation>
    <scope>NUCLEOTIDE SEQUENCE [LARGE SCALE GENOMIC DNA]</scope>
    <source>
        <strain evidence="4 5">DSM 45300</strain>
    </source>
</reference>
<feature type="domain" description="NAD-glutamate dehydrogenase ACT2" evidence="2">
    <location>
        <begin position="388"/>
        <end position="476"/>
    </location>
</feature>
<dbReference type="InterPro" id="IPR007780">
    <property type="entry name" value="NAD_Glu_DH_bac"/>
</dbReference>
<dbReference type="Pfam" id="PF21078">
    <property type="entry name" value="GDH_HM3"/>
    <property type="match status" value="1"/>
</dbReference>
<name>A0A848DQM5_9PSEU</name>
<organism evidence="4 5">
    <name type="scientific">Pseudonocardia bannensis</name>
    <dbReference type="NCBI Taxonomy" id="630973"/>
    <lineage>
        <taxon>Bacteria</taxon>
        <taxon>Bacillati</taxon>
        <taxon>Actinomycetota</taxon>
        <taxon>Actinomycetes</taxon>
        <taxon>Pseudonocardiales</taxon>
        <taxon>Pseudonocardiaceae</taxon>
        <taxon>Pseudonocardia</taxon>
    </lineage>
</organism>
<gene>
    <name evidence="4" type="ORF">HF519_25195</name>
</gene>
<dbReference type="InterPro" id="IPR049059">
    <property type="entry name" value="NAD_Glu_DH_HM1"/>
</dbReference>
<dbReference type="Pfam" id="PF21077">
    <property type="entry name" value="GDH_ACT3"/>
    <property type="match status" value="1"/>
</dbReference>
<dbReference type="InterPro" id="IPR049064">
    <property type="entry name" value="NAD_Glu_DH_ACT3"/>
</dbReference>
<evidence type="ECO:0000313" key="4">
    <source>
        <dbReference type="EMBL" id="NMH94809.1"/>
    </source>
</evidence>
<dbReference type="GO" id="GO:0004352">
    <property type="term" value="F:glutamate dehydrogenase (NAD+) activity"/>
    <property type="evidence" value="ECO:0007669"/>
    <property type="project" value="InterPro"/>
</dbReference>
<protein>
    <submittedName>
        <fullName evidence="4">NAD-glutamate dehydrogenase</fullName>
    </submittedName>
</protein>
<evidence type="ECO:0000259" key="1">
    <source>
        <dbReference type="Pfam" id="PF21075"/>
    </source>
</evidence>
<proteinExistence type="predicted"/>
<feature type="domain" description="NAD-glutamate dehydrogenase ACT3" evidence="3">
    <location>
        <begin position="530"/>
        <end position="593"/>
    </location>
</feature>
<keyword evidence="5" id="KW-1185">Reference proteome</keyword>
<comment type="caution">
    <text evidence="4">The sequence shown here is derived from an EMBL/GenBank/DDBJ whole genome shotgun (WGS) entry which is preliminary data.</text>
</comment>
<sequence>MSRASDETVAAPDAAEPELAELCRLYARHAPAEALGSDDPAEAAATLMDAARTHRRLAGRRTPGDPLIEVRRLAAATVVELVTEDMPFLVESVLAGVGRIGARVRRVIHPVVVVRRTVTGELAGVLTAAAPDTPPPGALAEVWMRLELDPFPDDEVEDLAAELREVLSDVREVVEDRDRMAEIALGVAADLATRPPGLPTAEVQDAARLLEWLVDGHFTFLGYRRYELDGDEEQPSLRAVLASGLGVLRRDEPTGHIVPRASTADDGPPPLLVLTRASAPSRVFRPVHPHHLGVTIVDAEGRVTGEHRFLGVLTVAALHESVLDIPAVERRVRAAIRRAGFPLESYSGQRMLEVISESPREELFWAGEESLHDTAVGVLTLTQPRRLRLFVRREPYRRFFSCLVYLPRDRYTTRIRLAMQKVLLHELNGWRIDHTVRVGESILALVHFTVQVDPSAPDPDPVRLQGQLAAAILTWDDWVLDIAGAGDAEIAGVLAGVPEGYKDDVDPVQALADLRRIRDLGDEPDLRLSFEPEAGELRFRLFLAGEPVTLSAVLPVLQSLGVEVLDERPYEIVRPDGRRCWLYDFGLRIDEATRRAIGGRNRRELERGFCAAFRAAWTGDAETDGFNALVLRAGLDWREAALLRAYARFAAQLGTPFGSWYVAETLIAHPVVTRALVRLFRARFDPSVSDAERGVRVVEVLAVVTGLIDEVAGLDADRILRGYLGLVTATVRTNWFRGRGFFSFKFDPGVVAE</sequence>
<dbReference type="Proteomes" id="UP000586918">
    <property type="component" value="Unassembled WGS sequence"/>
</dbReference>
<feature type="domain" description="NAD-glutamate dehydrogenase N-terminal ACT1" evidence="1">
    <location>
        <begin position="24"/>
        <end position="163"/>
    </location>
</feature>
<dbReference type="Pfam" id="PF21075">
    <property type="entry name" value="GDH_ACT1"/>
    <property type="match status" value="1"/>
</dbReference>
<dbReference type="GO" id="GO:0004069">
    <property type="term" value="F:L-aspartate:2-oxoglutarate aminotransferase activity"/>
    <property type="evidence" value="ECO:0007669"/>
    <property type="project" value="InterPro"/>
</dbReference>
<dbReference type="Pfam" id="PF21076">
    <property type="entry name" value="GDH_ACT2"/>
    <property type="match status" value="1"/>
</dbReference>
<accession>A0A848DQM5</accession>
<dbReference type="PANTHER" id="PTHR43403:SF1">
    <property type="entry name" value="NAD-SPECIFIC GLUTAMATE DEHYDROGENASE"/>
    <property type="match status" value="1"/>
</dbReference>
<evidence type="ECO:0000259" key="2">
    <source>
        <dbReference type="Pfam" id="PF21076"/>
    </source>
</evidence>
<dbReference type="InterPro" id="IPR049062">
    <property type="entry name" value="NAD_Glu_DH_ACT2"/>
</dbReference>
<evidence type="ECO:0000259" key="3">
    <source>
        <dbReference type="Pfam" id="PF21077"/>
    </source>
</evidence>
<dbReference type="InterPro" id="IPR024727">
    <property type="entry name" value="NAD_Glu_DH_N_ACT1"/>
</dbReference>
<dbReference type="InterPro" id="IPR049056">
    <property type="entry name" value="NAD_Glu_DH_HM3"/>
</dbReference>
<dbReference type="PANTHER" id="PTHR43403">
    <property type="entry name" value="NAD-SPECIFIC GLUTAMATE DEHYDROGENASE"/>
    <property type="match status" value="1"/>
</dbReference>
<dbReference type="GO" id="GO:0006538">
    <property type="term" value="P:L-glutamate catabolic process"/>
    <property type="evidence" value="ECO:0007669"/>
    <property type="project" value="InterPro"/>
</dbReference>
<dbReference type="EMBL" id="JAAXKZ010000132">
    <property type="protein sequence ID" value="NMH94809.1"/>
    <property type="molecule type" value="Genomic_DNA"/>
</dbReference>
<feature type="non-terminal residue" evidence="4">
    <location>
        <position position="753"/>
    </location>
</feature>
<dbReference type="AlphaFoldDB" id="A0A848DQM5"/>
<dbReference type="Pfam" id="PF21073">
    <property type="entry name" value="GDH_HM1"/>
    <property type="match status" value="1"/>
</dbReference>
<evidence type="ECO:0000313" key="5">
    <source>
        <dbReference type="Proteomes" id="UP000586918"/>
    </source>
</evidence>